<reference evidence="14 15" key="1">
    <citation type="journal article" date="2016" name="Front. Microbiol.">
        <title>Comprehensive Phylogenetic Analysis of Bovine Non-aureus Staphylococci Species Based on Whole-Genome Sequencing.</title>
        <authorList>
            <person name="Naushad S."/>
            <person name="Barkema H.W."/>
            <person name="Luby C."/>
            <person name="Condas L.A."/>
            <person name="Nobrega D.B."/>
            <person name="Carson D.A."/>
            <person name="De Buck J."/>
        </authorList>
    </citation>
    <scope>NUCLEOTIDE SEQUENCE [LARGE SCALE GENOMIC DNA]</scope>
    <source>
        <strain evidence="14 15">SNUC 4781</strain>
    </source>
</reference>
<evidence type="ECO:0000256" key="2">
    <source>
        <dbReference type="ARBA" id="ARBA00022597"/>
    </source>
</evidence>
<sequence length="56" mass="6317">MTKEQILAEHIIDAVGGIDNMDNIINCMTRVRIKVLDEDKIDYEQLKSIKGVMGVV</sequence>
<dbReference type="Pfam" id="PF00367">
    <property type="entry name" value="PTS_EIIB"/>
    <property type="match status" value="1"/>
</dbReference>
<dbReference type="GO" id="GO:0008982">
    <property type="term" value="F:protein-N(PI)-phosphohistidine-sugar phosphotransferase activity"/>
    <property type="evidence" value="ECO:0007669"/>
    <property type="project" value="InterPro"/>
</dbReference>
<evidence type="ECO:0000256" key="8">
    <source>
        <dbReference type="ARBA" id="ARBA00037039"/>
    </source>
</evidence>
<evidence type="ECO:0000313" key="15">
    <source>
        <dbReference type="Proteomes" id="UP000265541"/>
    </source>
</evidence>
<keyword evidence="7" id="KW-0472">Membrane</keyword>
<dbReference type="RefSeq" id="WP_182580180.1">
    <property type="nucleotide sequence ID" value="NZ_QYJN01000172.1"/>
</dbReference>
<keyword evidence="6" id="KW-0418">Kinase</keyword>
<keyword evidence="7" id="KW-1133">Transmembrane helix</keyword>
<dbReference type="EMBL" id="QYJN01000172">
    <property type="protein sequence ID" value="RIP26872.1"/>
    <property type="molecule type" value="Genomic_DNA"/>
</dbReference>
<comment type="catalytic activity">
    <reaction evidence="11">
        <text>N-acetyl-beta-D-muramate-(1-&gt;4)-N-acetyl-D-glucosamine(out) + N(pros)-phospho-L-histidyl-[protein] = 6-phospho-N-acetyl-beta-D-muramate-(1-&gt;4)-N-acetyl-D-glucosamine(in) + L-histidyl-[protein]</text>
        <dbReference type="Rhea" id="RHEA:66784"/>
        <dbReference type="Rhea" id="RHEA-COMP:9745"/>
        <dbReference type="Rhea" id="RHEA-COMP:9746"/>
        <dbReference type="ChEBI" id="CHEBI:29979"/>
        <dbReference type="ChEBI" id="CHEBI:64837"/>
        <dbReference type="ChEBI" id="CHEBI:167476"/>
        <dbReference type="ChEBI" id="CHEBI:167477"/>
    </reaction>
    <physiologicalReaction direction="left-to-right" evidence="11">
        <dbReference type="Rhea" id="RHEA:66785"/>
    </physiologicalReaction>
</comment>
<dbReference type="InterPro" id="IPR001996">
    <property type="entry name" value="PTS_IIB_1"/>
</dbReference>
<dbReference type="InterPro" id="IPR050558">
    <property type="entry name" value="PTS_Sugar-Specific_Components"/>
</dbReference>
<feature type="non-terminal residue" evidence="14">
    <location>
        <position position="56"/>
    </location>
</feature>
<dbReference type="PANTHER" id="PTHR30175">
    <property type="entry name" value="PHOSPHOTRANSFERASE SYSTEM TRANSPORT PROTEIN"/>
    <property type="match status" value="1"/>
</dbReference>
<keyword evidence="3" id="KW-0808">Transferase</keyword>
<keyword evidence="2" id="KW-0762">Sugar transport</keyword>
<evidence type="ECO:0000256" key="1">
    <source>
        <dbReference type="ARBA" id="ARBA00022448"/>
    </source>
</evidence>
<comment type="function">
    <text evidence="8">The phosphoenolpyruvate-dependent sugar phosphotransferase system (sugar PTS), a major carbohydrate active transport system, catalyzes the phosphorylation of incoming sugar substrates concomitantly with their translocation across the cell membrane. This system is involved in the uptake and phosphorylation of MurNAc-GlcNAc, the principle peptidoglycan turnover product of S.aureus, yielding cytoplasmic MurNAc 6P-GlcNAc.</text>
</comment>
<evidence type="ECO:0000256" key="4">
    <source>
        <dbReference type="ARBA" id="ARBA00022683"/>
    </source>
</evidence>
<dbReference type="GO" id="GO:0090588">
    <property type="term" value="F:protein-phosphocysteine-N-acetylmuramate phosphotransferase system transporter activity"/>
    <property type="evidence" value="ECO:0007669"/>
    <property type="project" value="TreeGrafter"/>
</dbReference>
<keyword evidence="1" id="KW-0813">Transport</keyword>
<evidence type="ECO:0000259" key="13">
    <source>
        <dbReference type="PROSITE" id="PS51098"/>
    </source>
</evidence>
<keyword evidence="5" id="KW-0812">Transmembrane</keyword>
<feature type="domain" description="PTS EIIB type-1" evidence="13">
    <location>
        <begin position="5"/>
        <end position="56"/>
    </location>
</feature>
<dbReference type="GO" id="GO:0005886">
    <property type="term" value="C:plasma membrane"/>
    <property type="evidence" value="ECO:0007669"/>
    <property type="project" value="TreeGrafter"/>
</dbReference>
<dbReference type="GO" id="GO:0016301">
    <property type="term" value="F:kinase activity"/>
    <property type="evidence" value="ECO:0007669"/>
    <property type="project" value="UniProtKB-KW"/>
</dbReference>
<protein>
    <recommendedName>
        <fullName evidence="10">PTS system MurNAc-GlcNAc-specific EIIBC component</fullName>
    </recommendedName>
</protein>
<evidence type="ECO:0000313" key="14">
    <source>
        <dbReference type="EMBL" id="RIP26872.1"/>
    </source>
</evidence>
<dbReference type="AlphaFoldDB" id="A0A3A0VKG0"/>
<evidence type="ECO:0000256" key="12">
    <source>
        <dbReference type="PROSITE-ProRule" id="PRU00421"/>
    </source>
</evidence>
<proteinExistence type="predicted"/>
<feature type="active site" description="Phosphocysteine intermediate; for EIIB activity" evidence="12">
    <location>
        <position position="27"/>
    </location>
</feature>
<dbReference type="SUPFAM" id="SSF55604">
    <property type="entry name" value="Glucose permease domain IIB"/>
    <property type="match status" value="1"/>
</dbReference>
<evidence type="ECO:0000256" key="3">
    <source>
        <dbReference type="ARBA" id="ARBA00022679"/>
    </source>
</evidence>
<comment type="caution">
    <text evidence="14">The sequence shown here is derived from an EMBL/GenBank/DDBJ whole genome shotgun (WGS) entry which is preliminary data.</text>
</comment>
<dbReference type="GO" id="GO:0009401">
    <property type="term" value="P:phosphoenolpyruvate-dependent sugar phosphotransferase system"/>
    <property type="evidence" value="ECO:0007669"/>
    <property type="project" value="UniProtKB-KW"/>
</dbReference>
<keyword evidence="4" id="KW-0598">Phosphotransferase system</keyword>
<gene>
    <name evidence="14" type="ORF">BUZ14_14600</name>
</gene>
<dbReference type="PANTHER" id="PTHR30175:SF3">
    <property type="entry name" value="PTS SYSTEM N-ACETYLMURAMIC ACID-SPECIFIC EIIBC COMPONENT"/>
    <property type="match status" value="1"/>
</dbReference>
<accession>A0A3A0VKG0</accession>
<organism evidence="14 15">
    <name type="scientific">Staphylococcus gallinarum</name>
    <dbReference type="NCBI Taxonomy" id="1293"/>
    <lineage>
        <taxon>Bacteria</taxon>
        <taxon>Bacillati</taxon>
        <taxon>Bacillota</taxon>
        <taxon>Bacilli</taxon>
        <taxon>Bacillales</taxon>
        <taxon>Staphylococcaceae</taxon>
        <taxon>Staphylococcus</taxon>
    </lineage>
</organism>
<dbReference type="Gene3D" id="3.30.1360.60">
    <property type="entry name" value="Glucose permease domain IIB"/>
    <property type="match status" value="1"/>
</dbReference>
<dbReference type="InterPro" id="IPR018113">
    <property type="entry name" value="PTrfase_EIIB_Cys"/>
</dbReference>
<name>A0A3A0VKG0_STAGA</name>
<evidence type="ECO:0000256" key="10">
    <source>
        <dbReference type="ARBA" id="ARBA00041002"/>
    </source>
</evidence>
<dbReference type="PROSITE" id="PS51098">
    <property type="entry name" value="PTS_EIIB_TYPE_1"/>
    <property type="match status" value="1"/>
</dbReference>
<evidence type="ECO:0000256" key="5">
    <source>
        <dbReference type="ARBA" id="ARBA00022692"/>
    </source>
</evidence>
<comment type="pathway">
    <text evidence="9">Cell wall biogenesis; peptidoglycan recycling.</text>
</comment>
<dbReference type="Proteomes" id="UP000265541">
    <property type="component" value="Unassembled WGS sequence"/>
</dbReference>
<dbReference type="PROSITE" id="PS01035">
    <property type="entry name" value="PTS_EIIB_TYPE_1_CYS"/>
    <property type="match status" value="1"/>
</dbReference>
<dbReference type="InterPro" id="IPR036878">
    <property type="entry name" value="Glu_permease_IIB"/>
</dbReference>
<evidence type="ECO:0000256" key="7">
    <source>
        <dbReference type="ARBA" id="ARBA00022989"/>
    </source>
</evidence>
<evidence type="ECO:0000256" key="9">
    <source>
        <dbReference type="ARBA" id="ARBA00037880"/>
    </source>
</evidence>
<evidence type="ECO:0000256" key="6">
    <source>
        <dbReference type="ARBA" id="ARBA00022777"/>
    </source>
</evidence>
<evidence type="ECO:0000256" key="11">
    <source>
        <dbReference type="ARBA" id="ARBA00048343"/>
    </source>
</evidence>